<dbReference type="RefSeq" id="XP_009850090.1">
    <property type="nucleotide sequence ID" value="XM_009851788.1"/>
</dbReference>
<proteinExistence type="predicted"/>
<dbReference type="Proteomes" id="UP000008065">
    <property type="component" value="Unassembled WGS sequence"/>
</dbReference>
<dbReference type="OrthoDB" id="10269774at2759"/>
<evidence type="ECO:0000313" key="3">
    <source>
        <dbReference type="Proteomes" id="UP000008065"/>
    </source>
</evidence>
<dbReference type="GeneID" id="20821633"/>
<dbReference type="AlphaFoldDB" id="F8MJ56"/>
<protein>
    <submittedName>
        <fullName evidence="2">Uncharacterized protein</fullName>
    </submittedName>
</protein>
<evidence type="ECO:0000256" key="1">
    <source>
        <dbReference type="SAM" id="MobiDB-lite"/>
    </source>
</evidence>
<feature type="compositionally biased region" description="Basic and acidic residues" evidence="1">
    <location>
        <begin position="80"/>
        <end position="93"/>
    </location>
</feature>
<feature type="region of interest" description="Disordered" evidence="1">
    <location>
        <begin position="60"/>
        <end position="113"/>
    </location>
</feature>
<evidence type="ECO:0000313" key="2">
    <source>
        <dbReference type="EMBL" id="EGO59900.1"/>
    </source>
</evidence>
<dbReference type="HOGENOM" id="CLU_2134201_0_0_1"/>
<accession>F8MJ56</accession>
<dbReference type="VEuPathDB" id="FungiDB:NEUTE1DRAFT_100044"/>
<organism evidence="2 3">
    <name type="scientific">Neurospora tetrasperma (strain FGSC 2508 / ATCC MYA-4615 / P0657)</name>
    <dbReference type="NCBI Taxonomy" id="510951"/>
    <lineage>
        <taxon>Eukaryota</taxon>
        <taxon>Fungi</taxon>
        <taxon>Dikarya</taxon>
        <taxon>Ascomycota</taxon>
        <taxon>Pezizomycotina</taxon>
        <taxon>Sordariomycetes</taxon>
        <taxon>Sordariomycetidae</taxon>
        <taxon>Sordariales</taxon>
        <taxon>Sordariaceae</taxon>
        <taxon>Neurospora</taxon>
    </lineage>
</organism>
<gene>
    <name evidence="2" type="ORF">NEUTE1DRAFT_100044</name>
</gene>
<reference evidence="3" key="1">
    <citation type="journal article" date="2011" name="Genetics">
        <title>Massive changes in genome architecture accompany the transition to self-fertility in the filamentous fungus Neurospora tetrasperma.</title>
        <authorList>
            <person name="Ellison C.E."/>
            <person name="Stajich J.E."/>
            <person name="Jacobson D.J."/>
            <person name="Natvig D.O."/>
            <person name="Lapidus A."/>
            <person name="Foster B."/>
            <person name="Aerts A."/>
            <person name="Riley R."/>
            <person name="Lindquist E.A."/>
            <person name="Grigoriev I.V."/>
            <person name="Taylor J.W."/>
        </authorList>
    </citation>
    <scope>NUCLEOTIDE SEQUENCE [LARGE SCALE GENOMIC DNA]</scope>
    <source>
        <strain evidence="3">FGSC 2508 / P0657</strain>
    </source>
</reference>
<sequence>MVRSLVHFYREMQNQFLVAVAVICCDKLTAQGVYEEGPRACFEKVSLLVTVLYRWITVQTPPQDHPRNDERSQPGCRNISFDEKSGRTARDRLTMTGPQLPVEDTDSFTTKPP</sequence>
<dbReference type="KEGG" id="nte:NEUTE1DRAFT100044"/>
<name>F8MJ56_NEUT8</name>
<keyword evidence="3" id="KW-1185">Reference proteome</keyword>
<dbReference type="EMBL" id="GL891303">
    <property type="protein sequence ID" value="EGO59900.1"/>
    <property type="molecule type" value="Genomic_DNA"/>
</dbReference>